<feature type="region of interest" description="Disordered" evidence="1">
    <location>
        <begin position="69"/>
        <end position="103"/>
    </location>
</feature>
<proteinExistence type="predicted"/>
<evidence type="ECO:0000256" key="2">
    <source>
        <dbReference type="SAM" id="SignalP"/>
    </source>
</evidence>
<accession>A0AAN7KW40</accession>
<comment type="caution">
    <text evidence="3">The sequence shown here is derived from an EMBL/GenBank/DDBJ whole genome shotgun (WGS) entry which is preliminary data.</text>
</comment>
<protein>
    <submittedName>
        <fullName evidence="3">Uncharacterized protein</fullName>
    </submittedName>
</protein>
<sequence>MVPHPLVAMCRAPLILLWTLAKSTNRTYPVADELSSSYSDSSESFRSQKERVMCENMVVDEGNSVAEEEVKKPLVSHQREERSLNPLKAEEEEVSRAEQEVQVQEEPYCTNYKV</sequence>
<reference evidence="3 4" key="1">
    <citation type="journal article" date="2023" name="Hortic Res">
        <title>Pangenome of water caltrop reveals structural variations and asymmetric subgenome divergence after allopolyploidization.</title>
        <authorList>
            <person name="Zhang X."/>
            <person name="Chen Y."/>
            <person name="Wang L."/>
            <person name="Yuan Y."/>
            <person name="Fang M."/>
            <person name="Shi L."/>
            <person name="Lu R."/>
            <person name="Comes H.P."/>
            <person name="Ma Y."/>
            <person name="Chen Y."/>
            <person name="Huang G."/>
            <person name="Zhou Y."/>
            <person name="Zheng Z."/>
            <person name="Qiu Y."/>
        </authorList>
    </citation>
    <scope>NUCLEOTIDE SEQUENCE [LARGE SCALE GENOMIC DNA]</scope>
    <source>
        <strain evidence="3">F231</strain>
    </source>
</reference>
<keyword evidence="4" id="KW-1185">Reference proteome</keyword>
<organism evidence="3 4">
    <name type="scientific">Trapa natans</name>
    <name type="common">Water chestnut</name>
    <dbReference type="NCBI Taxonomy" id="22666"/>
    <lineage>
        <taxon>Eukaryota</taxon>
        <taxon>Viridiplantae</taxon>
        <taxon>Streptophyta</taxon>
        <taxon>Embryophyta</taxon>
        <taxon>Tracheophyta</taxon>
        <taxon>Spermatophyta</taxon>
        <taxon>Magnoliopsida</taxon>
        <taxon>eudicotyledons</taxon>
        <taxon>Gunneridae</taxon>
        <taxon>Pentapetalae</taxon>
        <taxon>rosids</taxon>
        <taxon>malvids</taxon>
        <taxon>Myrtales</taxon>
        <taxon>Lythraceae</taxon>
        <taxon>Trapa</taxon>
    </lineage>
</organism>
<feature type="signal peptide" evidence="2">
    <location>
        <begin position="1"/>
        <end position="21"/>
    </location>
</feature>
<feature type="chain" id="PRO_5042924815" evidence="2">
    <location>
        <begin position="22"/>
        <end position="114"/>
    </location>
</feature>
<keyword evidence="2" id="KW-0732">Signal</keyword>
<dbReference type="AlphaFoldDB" id="A0AAN7KW40"/>
<gene>
    <name evidence="3" type="ORF">SAY86_014244</name>
</gene>
<evidence type="ECO:0000313" key="3">
    <source>
        <dbReference type="EMBL" id="KAK4772469.1"/>
    </source>
</evidence>
<feature type="compositionally biased region" description="Basic and acidic residues" evidence="1">
    <location>
        <begin position="69"/>
        <end position="83"/>
    </location>
</feature>
<evidence type="ECO:0000256" key="1">
    <source>
        <dbReference type="SAM" id="MobiDB-lite"/>
    </source>
</evidence>
<name>A0AAN7KW40_TRANT</name>
<dbReference type="EMBL" id="JAXQNO010000020">
    <property type="protein sequence ID" value="KAK4772469.1"/>
    <property type="molecule type" value="Genomic_DNA"/>
</dbReference>
<dbReference type="Proteomes" id="UP001346149">
    <property type="component" value="Unassembled WGS sequence"/>
</dbReference>
<evidence type="ECO:0000313" key="4">
    <source>
        <dbReference type="Proteomes" id="UP001346149"/>
    </source>
</evidence>